<keyword evidence="2 7" id="KW-0963">Cytoplasm</keyword>
<keyword evidence="5 7" id="KW-0460">Magnesium</keyword>
<reference evidence="9 10" key="1">
    <citation type="submission" date="2019-09" db="EMBL/GenBank/DDBJ databases">
        <title>Phylogenetic characterization of a novel taxon of the genus Bifidobacterium: Bifidobacterium choloepi sp. nov.</title>
        <authorList>
            <person name="Modesto M."/>
            <person name="Satti M."/>
        </authorList>
    </citation>
    <scope>NUCLEOTIDE SEQUENCE [LARGE SCALE GENOMIC DNA]</scope>
    <source>
        <strain evidence="9 10">BRDM6</strain>
    </source>
</reference>
<evidence type="ECO:0000256" key="5">
    <source>
        <dbReference type="ARBA" id="ARBA00022842"/>
    </source>
</evidence>
<comment type="function">
    <text evidence="7">Catalyzes the hydrolysis of inorganic pyrophosphate (PPi) forming two phosphate ions.</text>
</comment>
<feature type="active site" description="Proton acceptor" evidence="7">
    <location>
        <position position="91"/>
    </location>
</feature>
<feature type="binding site" evidence="7">
    <location>
        <position position="18"/>
    </location>
    <ligand>
        <name>substrate</name>
    </ligand>
</feature>
<keyword evidence="4 7" id="KW-0378">Hydrolase</keyword>
<feature type="binding site" evidence="7">
    <location>
        <position position="32"/>
    </location>
    <ligand>
        <name>substrate</name>
    </ligand>
</feature>
<evidence type="ECO:0000256" key="1">
    <source>
        <dbReference type="ARBA" id="ARBA00001946"/>
    </source>
</evidence>
<feature type="binding site" evidence="7">
    <location>
        <position position="54"/>
    </location>
    <ligand>
        <name>Mg(2+)</name>
        <dbReference type="ChEBI" id="CHEBI:18420"/>
        <label>1</label>
    </ligand>
</feature>
<dbReference type="GO" id="GO:0005737">
    <property type="term" value="C:cytoplasm"/>
    <property type="evidence" value="ECO:0007669"/>
    <property type="project" value="UniProtKB-SubCell"/>
</dbReference>
<dbReference type="CDD" id="cd00412">
    <property type="entry name" value="pyrophosphatase"/>
    <property type="match status" value="1"/>
</dbReference>
<accession>A0A6I5NIV3</accession>
<proteinExistence type="inferred from homology"/>
<evidence type="ECO:0000256" key="8">
    <source>
        <dbReference type="SAM" id="MobiDB-lite"/>
    </source>
</evidence>
<dbReference type="GO" id="GO:0006796">
    <property type="term" value="P:phosphate-containing compound metabolic process"/>
    <property type="evidence" value="ECO:0007669"/>
    <property type="project" value="InterPro"/>
</dbReference>
<evidence type="ECO:0000256" key="3">
    <source>
        <dbReference type="ARBA" id="ARBA00022723"/>
    </source>
</evidence>
<organism evidence="9 10">
    <name type="scientific">Bifidobacterium choloepi</name>
    <dbReference type="NCBI Taxonomy" id="2614131"/>
    <lineage>
        <taxon>Bacteria</taxon>
        <taxon>Bacillati</taxon>
        <taxon>Actinomycetota</taxon>
        <taxon>Actinomycetes</taxon>
        <taxon>Bifidobacteriales</taxon>
        <taxon>Bifidobacteriaceae</taxon>
        <taxon>Bifidobacterium</taxon>
    </lineage>
</organism>
<evidence type="ECO:0000313" key="9">
    <source>
        <dbReference type="EMBL" id="NEG70313.1"/>
    </source>
</evidence>
<comment type="subunit">
    <text evidence="7">Homohexamer.</text>
</comment>
<dbReference type="PROSITE" id="PS00387">
    <property type="entry name" value="PPASE"/>
    <property type="match status" value="1"/>
</dbReference>
<dbReference type="EMBL" id="VYSG01000003">
    <property type="protein sequence ID" value="NEG70313.1"/>
    <property type="molecule type" value="Genomic_DNA"/>
</dbReference>
<comment type="catalytic activity">
    <reaction evidence="6 7">
        <text>diphosphate + H2O = 2 phosphate + H(+)</text>
        <dbReference type="Rhea" id="RHEA:24576"/>
        <dbReference type="ChEBI" id="CHEBI:15377"/>
        <dbReference type="ChEBI" id="CHEBI:15378"/>
        <dbReference type="ChEBI" id="CHEBI:33019"/>
        <dbReference type="ChEBI" id="CHEBI:43474"/>
        <dbReference type="EC" id="3.6.1.1"/>
    </reaction>
</comment>
<evidence type="ECO:0000256" key="2">
    <source>
        <dbReference type="ARBA" id="ARBA00022490"/>
    </source>
</evidence>
<dbReference type="FunFam" id="3.90.80.10:FF:000003">
    <property type="entry name" value="Inorganic pyrophosphatase"/>
    <property type="match status" value="1"/>
</dbReference>
<dbReference type="Gene3D" id="3.90.80.10">
    <property type="entry name" value="Inorganic pyrophosphatase"/>
    <property type="match status" value="1"/>
</dbReference>
<comment type="similarity">
    <text evidence="7">Belongs to the PPase family.</text>
</comment>
<dbReference type="Pfam" id="PF00719">
    <property type="entry name" value="Pyrophosphatase"/>
    <property type="match status" value="1"/>
</dbReference>
<comment type="subcellular location">
    <subcellularLocation>
        <location evidence="7">Cytoplasm</location>
    </subcellularLocation>
</comment>
<dbReference type="EC" id="3.6.1.1" evidence="7"/>
<dbReference type="RefSeq" id="WP_163227918.1">
    <property type="nucleotide sequence ID" value="NZ_VYSG01000003.1"/>
</dbReference>
<feature type="binding site" evidence="7">
    <location>
        <position position="59"/>
    </location>
    <ligand>
        <name>Mg(2+)</name>
        <dbReference type="ChEBI" id="CHEBI:18420"/>
        <label>2</label>
    </ligand>
</feature>
<feature type="binding site" evidence="7">
    <location>
        <position position="91"/>
    </location>
    <ligand>
        <name>Mg(2+)</name>
        <dbReference type="ChEBI" id="CHEBI:18420"/>
        <label>3</label>
    </ligand>
</feature>
<evidence type="ECO:0000256" key="7">
    <source>
        <dbReference type="HAMAP-Rule" id="MF_00209"/>
    </source>
</evidence>
<comment type="cofactor">
    <cofactor evidence="1 7">
        <name>Mg(2+)</name>
        <dbReference type="ChEBI" id="CHEBI:18420"/>
    </cofactor>
</comment>
<comment type="caution">
    <text evidence="9">The sequence shown here is derived from an EMBL/GenBank/DDBJ whole genome shotgun (WGS) entry which is preliminary data.</text>
</comment>
<feature type="region of interest" description="Disordered" evidence="8">
    <location>
        <begin position="163"/>
        <end position="183"/>
    </location>
</feature>
<keyword evidence="3 7" id="KW-0479">Metal-binding</keyword>
<feature type="binding site" evidence="7">
    <location>
        <position position="44"/>
    </location>
    <ligand>
        <name>substrate</name>
    </ligand>
</feature>
<name>A0A6I5NIV3_9BIFI</name>
<feature type="binding site" evidence="7">
    <location>
        <position position="86"/>
    </location>
    <ligand>
        <name>Mg(2+)</name>
        <dbReference type="ChEBI" id="CHEBI:18420"/>
        <label>3</label>
    </ligand>
</feature>
<dbReference type="GO" id="GO:0000287">
    <property type="term" value="F:magnesium ion binding"/>
    <property type="evidence" value="ECO:0007669"/>
    <property type="project" value="UniProtKB-UniRule"/>
</dbReference>
<evidence type="ECO:0000256" key="4">
    <source>
        <dbReference type="ARBA" id="ARBA00022801"/>
    </source>
</evidence>
<protein>
    <recommendedName>
        <fullName evidence="7">Inorganic pyrophosphatase</fullName>
        <ecNumber evidence="7">3.6.1.1</ecNumber>
    </recommendedName>
    <alternativeName>
        <fullName evidence="7">Pyrophosphate phospho-hydrolase</fullName>
        <shortName evidence="7">PPase</shortName>
    </alternativeName>
</protein>
<evidence type="ECO:0000313" key="10">
    <source>
        <dbReference type="Proteomes" id="UP000469292"/>
    </source>
</evidence>
<gene>
    <name evidence="7" type="primary">ppa</name>
    <name evidence="9" type="ORF">F6S87_06855</name>
</gene>
<dbReference type="HAMAP" id="MF_00209">
    <property type="entry name" value="Inorganic_PPase"/>
    <property type="match status" value="1"/>
</dbReference>
<dbReference type="Proteomes" id="UP000469292">
    <property type="component" value="Unassembled WGS sequence"/>
</dbReference>
<sequence length="183" mass="20454">MAETFNVVVEIPRGSKNKYEVDQASGRVFLDRTLFTAMGYPDDYGYIDGTLGEDGDPLDCLVMVSDSVFPGCIIKCRAVGLYHMVDEEGGDDKVLAVPDDVRYDNIQDISDVSEYHKAEIKHFFEQYKALEPGKEVMPGDYWADKATAEKEIKAARERLAASLKEEEKKDAVEQKAISEDLGL</sequence>
<feature type="binding site" evidence="7">
    <location>
        <position position="91"/>
    </location>
    <ligand>
        <name>Mg(2+)</name>
        <dbReference type="ChEBI" id="CHEBI:18420"/>
        <label>1</label>
    </ligand>
</feature>
<dbReference type="AlphaFoldDB" id="A0A6I5NIV3"/>
<dbReference type="InterPro" id="IPR036649">
    <property type="entry name" value="Pyrophosphatase_sf"/>
</dbReference>
<dbReference type="InterPro" id="IPR008162">
    <property type="entry name" value="Pyrophosphatase"/>
</dbReference>
<dbReference type="GO" id="GO:0004427">
    <property type="term" value="F:inorganic diphosphate phosphatase activity"/>
    <property type="evidence" value="ECO:0007669"/>
    <property type="project" value="UniProtKB-UniRule"/>
</dbReference>
<evidence type="ECO:0000256" key="6">
    <source>
        <dbReference type="ARBA" id="ARBA00047820"/>
    </source>
</evidence>
<feature type="binding site" evidence="7">
    <location>
        <position position="10"/>
    </location>
    <ligand>
        <name>Mg(2+)</name>
        <dbReference type="ChEBI" id="CHEBI:18420"/>
        <label>2</label>
    </ligand>
</feature>
<keyword evidence="10" id="KW-1185">Reference proteome</keyword>
<feature type="binding site" evidence="7">
    <location>
        <position position="127"/>
    </location>
    <ligand>
        <name>substrate</name>
    </ligand>
</feature>
<feature type="binding site" evidence="7">
    <location>
        <position position="59"/>
    </location>
    <ligand>
        <name>Mg(2+)</name>
        <dbReference type="ChEBI" id="CHEBI:18420"/>
        <label>1</label>
    </ligand>
</feature>
<dbReference type="SUPFAM" id="SSF50324">
    <property type="entry name" value="Inorganic pyrophosphatase"/>
    <property type="match status" value="1"/>
</dbReference>
<dbReference type="PANTHER" id="PTHR10286">
    <property type="entry name" value="INORGANIC PYROPHOSPHATASE"/>
    <property type="match status" value="1"/>
</dbReference>